<organism evidence="2 3">
    <name type="scientific">Caproiciproducens galactitolivorans</name>
    <dbReference type="NCBI Taxonomy" id="642589"/>
    <lineage>
        <taxon>Bacteria</taxon>
        <taxon>Bacillati</taxon>
        <taxon>Bacillota</taxon>
        <taxon>Clostridia</taxon>
        <taxon>Eubacteriales</taxon>
        <taxon>Acutalibacteraceae</taxon>
        <taxon>Caproiciproducens</taxon>
    </lineage>
</organism>
<evidence type="ECO:0000313" key="2">
    <source>
        <dbReference type="EMBL" id="TGJ77816.1"/>
    </source>
</evidence>
<dbReference type="EMBL" id="SRMQ01000001">
    <property type="protein sequence ID" value="TGJ77816.1"/>
    <property type="molecule type" value="Genomic_DNA"/>
</dbReference>
<reference evidence="2 3" key="1">
    <citation type="submission" date="2019-04" db="EMBL/GenBank/DDBJ databases">
        <authorList>
            <person name="Poehlein A."/>
            <person name="Bengelsdorf F.R."/>
            <person name="Duerre P."/>
            <person name="Daniel R."/>
        </authorList>
    </citation>
    <scope>NUCLEOTIDE SEQUENCE [LARGE SCALE GENOMIC DNA]</scope>
    <source>
        <strain evidence="2 3">BS-1</strain>
    </source>
</reference>
<dbReference type="AlphaFoldDB" id="A0A4Z0YJJ7"/>
<evidence type="ECO:0000259" key="1">
    <source>
        <dbReference type="Pfam" id="PF11823"/>
    </source>
</evidence>
<comment type="caution">
    <text evidence="2">The sequence shown here is derived from an EMBL/GenBank/DDBJ whole genome shotgun (WGS) entry which is preliminary data.</text>
</comment>
<proteinExistence type="predicted"/>
<feature type="domain" description="Putative Se/S carrier protein-like" evidence="1">
    <location>
        <begin position="5"/>
        <end position="68"/>
    </location>
</feature>
<dbReference type="Pfam" id="PF11823">
    <property type="entry name" value="Se_S_carrier"/>
    <property type="match status" value="1"/>
</dbReference>
<sequence>MGKPMIMVNSITYAMKGRDILFSHGIKSYVERTPRGNEIGGCGYSIYVPERTDEAEKILTDMGIKILGRAERDGIS</sequence>
<protein>
    <recommendedName>
        <fullName evidence="1">Putative Se/S carrier protein-like domain-containing protein</fullName>
    </recommendedName>
</protein>
<gene>
    <name evidence="2" type="ORF">CAGA_02200</name>
</gene>
<accession>A0A4Z0YJJ7</accession>
<dbReference type="InterPro" id="IPR021778">
    <property type="entry name" value="Se/S_carrier-like"/>
</dbReference>
<name>A0A4Z0YJJ7_9FIRM</name>
<dbReference type="RefSeq" id="WP_243112896.1">
    <property type="nucleotide sequence ID" value="NZ_JAJUFJ010000004.1"/>
</dbReference>
<evidence type="ECO:0000313" key="3">
    <source>
        <dbReference type="Proteomes" id="UP000297714"/>
    </source>
</evidence>
<dbReference type="Proteomes" id="UP000297714">
    <property type="component" value="Unassembled WGS sequence"/>
</dbReference>
<keyword evidence="3" id="KW-1185">Reference proteome</keyword>